<evidence type="ECO:0000259" key="9">
    <source>
        <dbReference type="PROSITE" id="PS50928"/>
    </source>
</evidence>
<evidence type="ECO:0000256" key="1">
    <source>
        <dbReference type="ARBA" id="ARBA00004141"/>
    </source>
</evidence>
<dbReference type="RefSeq" id="WP_039681123.1">
    <property type="nucleotide sequence ID" value="NZ_JAWGXO010000003.1"/>
</dbReference>
<comment type="similarity">
    <text evidence="6">In the C-terminal section; belongs to the OsmX family.</text>
</comment>
<proteinExistence type="inferred from homology"/>
<feature type="transmembrane region" description="Helical" evidence="8">
    <location>
        <begin position="133"/>
        <end position="166"/>
    </location>
</feature>
<accession>A0A0B3W0M3</accession>
<dbReference type="InterPro" id="IPR035906">
    <property type="entry name" value="MetI-like_sf"/>
</dbReference>
<reference evidence="10 11" key="1">
    <citation type="submission" date="2014-12" db="EMBL/GenBank/DDBJ databases">
        <title>Draft genome sequence of Terrisporobacter sp. 08-306576, isolated from the blood culture of a bacteremia patient.</title>
        <authorList>
            <person name="Lund L.C."/>
            <person name="Sydenham T.V."/>
            <person name="Hogh S.V."/>
            <person name="Skov M.N."/>
            <person name="Kemp M."/>
            <person name="Justesen U.S."/>
        </authorList>
    </citation>
    <scope>NUCLEOTIDE SEQUENCE [LARGE SCALE GENOMIC DNA]</scope>
    <source>
        <strain evidence="10 11">08-306576</strain>
    </source>
</reference>
<keyword evidence="4 8" id="KW-1133">Transmembrane helix</keyword>
<dbReference type="Pfam" id="PF04069">
    <property type="entry name" value="OpuAC"/>
    <property type="match status" value="1"/>
</dbReference>
<feature type="transmembrane region" description="Helical" evidence="8">
    <location>
        <begin position="84"/>
        <end position="107"/>
    </location>
</feature>
<comment type="similarity">
    <text evidence="8">Belongs to the binding-protein-dependent transport system permease family.</text>
</comment>
<dbReference type="OrthoDB" id="9801163at2"/>
<feature type="transmembrane region" description="Helical" evidence="8">
    <location>
        <begin position="178"/>
        <end position="198"/>
    </location>
</feature>
<feature type="transmembrane region" description="Helical" evidence="8">
    <location>
        <begin position="228"/>
        <end position="247"/>
    </location>
</feature>
<dbReference type="GO" id="GO:0043190">
    <property type="term" value="C:ATP-binding cassette (ABC) transporter complex"/>
    <property type="evidence" value="ECO:0007669"/>
    <property type="project" value="InterPro"/>
</dbReference>
<dbReference type="PROSITE" id="PS50928">
    <property type="entry name" value="ABC_TM1"/>
    <property type="match status" value="1"/>
</dbReference>
<dbReference type="SUPFAM" id="SSF161098">
    <property type="entry name" value="MetI-like"/>
    <property type="match status" value="1"/>
</dbReference>
<dbReference type="AlphaFoldDB" id="A0A0B3W0M3"/>
<name>A0A0B3W0M3_9FIRM</name>
<dbReference type="Gene3D" id="3.40.190.120">
    <property type="entry name" value="Osmoprotection protein (prox), domain 2"/>
    <property type="match status" value="1"/>
</dbReference>
<dbReference type="CDD" id="cd06261">
    <property type="entry name" value="TM_PBP2"/>
    <property type="match status" value="1"/>
</dbReference>
<dbReference type="Gene3D" id="1.10.3720.10">
    <property type="entry name" value="MetI-like"/>
    <property type="match status" value="1"/>
</dbReference>
<dbReference type="Gene3D" id="3.40.190.10">
    <property type="entry name" value="Periplasmic binding protein-like II"/>
    <property type="match status" value="1"/>
</dbReference>
<keyword evidence="3 8" id="KW-0812">Transmembrane</keyword>
<evidence type="ECO:0000313" key="11">
    <source>
        <dbReference type="Proteomes" id="UP000031189"/>
    </source>
</evidence>
<dbReference type="GO" id="GO:0022857">
    <property type="term" value="F:transmembrane transporter activity"/>
    <property type="evidence" value="ECO:0007669"/>
    <property type="project" value="InterPro"/>
</dbReference>
<feature type="transmembrane region" description="Helical" evidence="8">
    <location>
        <begin position="56"/>
        <end position="78"/>
    </location>
</feature>
<evidence type="ECO:0000256" key="5">
    <source>
        <dbReference type="ARBA" id="ARBA00023136"/>
    </source>
</evidence>
<dbReference type="Pfam" id="PF00528">
    <property type="entry name" value="BPD_transp_1"/>
    <property type="match status" value="1"/>
</dbReference>
<evidence type="ECO:0000256" key="3">
    <source>
        <dbReference type="ARBA" id="ARBA00022692"/>
    </source>
</evidence>
<feature type="transmembrane region" description="Helical" evidence="8">
    <location>
        <begin position="23"/>
        <end position="44"/>
    </location>
</feature>
<feature type="domain" description="ABC transmembrane type-1" evidence="9">
    <location>
        <begin position="19"/>
        <end position="198"/>
    </location>
</feature>
<dbReference type="STRING" id="1577792.QX51_17155"/>
<evidence type="ECO:0000256" key="6">
    <source>
        <dbReference type="ARBA" id="ARBA00035642"/>
    </source>
</evidence>
<dbReference type="InterPro" id="IPR000515">
    <property type="entry name" value="MetI-like"/>
</dbReference>
<keyword evidence="2 8" id="KW-0813">Transport</keyword>
<organism evidence="10 11">
    <name type="scientific">Terrisporobacter othiniensis</name>
    <dbReference type="NCBI Taxonomy" id="1577792"/>
    <lineage>
        <taxon>Bacteria</taxon>
        <taxon>Bacillati</taxon>
        <taxon>Bacillota</taxon>
        <taxon>Clostridia</taxon>
        <taxon>Peptostreptococcales</taxon>
        <taxon>Peptostreptococcaceae</taxon>
        <taxon>Terrisporobacter</taxon>
    </lineage>
</organism>
<dbReference type="GO" id="GO:0031460">
    <property type="term" value="P:glycine betaine transport"/>
    <property type="evidence" value="ECO:0007669"/>
    <property type="project" value="TreeGrafter"/>
</dbReference>
<evidence type="ECO:0000256" key="2">
    <source>
        <dbReference type="ARBA" id="ARBA00022448"/>
    </source>
</evidence>
<dbReference type="EMBL" id="JWHR01000143">
    <property type="protein sequence ID" value="KHS55832.1"/>
    <property type="molecule type" value="Genomic_DNA"/>
</dbReference>
<comment type="subcellular location">
    <subcellularLocation>
        <location evidence="8">Cell membrane</location>
        <topology evidence="8">Multi-pass membrane protein</topology>
    </subcellularLocation>
    <subcellularLocation>
        <location evidence="1">Membrane</location>
        <topology evidence="1">Multi-pass membrane protein</topology>
    </subcellularLocation>
</comment>
<dbReference type="CDD" id="cd13609">
    <property type="entry name" value="PBP2_Opu_like_1"/>
    <property type="match status" value="1"/>
</dbReference>
<evidence type="ECO:0000313" key="10">
    <source>
        <dbReference type="EMBL" id="KHS55832.1"/>
    </source>
</evidence>
<dbReference type="InterPro" id="IPR007210">
    <property type="entry name" value="ABC_Gly_betaine_transp_sub-bd"/>
</dbReference>
<evidence type="ECO:0000256" key="4">
    <source>
        <dbReference type="ARBA" id="ARBA00022989"/>
    </source>
</evidence>
<dbReference type="Proteomes" id="UP000031189">
    <property type="component" value="Unassembled WGS sequence"/>
</dbReference>
<dbReference type="PANTHER" id="PTHR30177:SF4">
    <property type="entry name" value="OSMOPROTECTANT IMPORT PERMEASE PROTEIN OSMW"/>
    <property type="match status" value="1"/>
</dbReference>
<protein>
    <submittedName>
        <fullName evidence="10">ABC transporter permease</fullName>
    </submittedName>
</protein>
<evidence type="ECO:0000256" key="8">
    <source>
        <dbReference type="RuleBase" id="RU363032"/>
    </source>
</evidence>
<dbReference type="PANTHER" id="PTHR30177">
    <property type="entry name" value="GLYCINE BETAINE/L-PROLINE TRANSPORT SYSTEM PERMEASE PROTEIN PROW"/>
    <property type="match status" value="1"/>
</dbReference>
<comment type="similarity">
    <text evidence="7">In the N-terminal section; belongs to the binding-protein-dependent transport system permease family.</text>
</comment>
<dbReference type="SUPFAM" id="SSF53850">
    <property type="entry name" value="Periplasmic binding protein-like II"/>
    <property type="match status" value="1"/>
</dbReference>
<dbReference type="InterPro" id="IPR051204">
    <property type="entry name" value="ABC_transp_perm/SBD"/>
</dbReference>
<keyword evidence="5 8" id="KW-0472">Membrane</keyword>
<evidence type="ECO:0000256" key="7">
    <source>
        <dbReference type="ARBA" id="ARBA00035652"/>
    </source>
</evidence>
<comment type="caution">
    <text evidence="10">The sequence shown here is derived from an EMBL/GenBank/DDBJ whole genome shotgun (WGS) entry which is preliminary data.</text>
</comment>
<gene>
    <name evidence="10" type="ORF">QX51_17155</name>
</gene>
<dbReference type="FunFam" id="1.10.3720.10:FF:000001">
    <property type="entry name" value="Glycine betaine ABC transporter, permease"/>
    <property type="match status" value="1"/>
</dbReference>
<keyword evidence="11" id="KW-1185">Reference proteome</keyword>
<sequence length="519" mass="57339">MINFINYLSAQKGQIISLLIQHIQLTVVAIVVAIIIGIPLGILVSKNEKLRKYIVGMINVFQAIPSMALLGLLVPVLGIGSKPAIMMVVLYSLLPIVKNTTTGILGIDKNIIESATGIGLTSKQILYKIQLPLALPIIMAGIRISAVTAVGLMTLAAFIGAGGLGYLVFSGVQTVNNIMILAGAIPACILALSVDYIFSRVEKSVMSKYSYQKSHNDKRKSSHTGLKVCTVVVVVVILFTSIGQSFGKKDTIVVGSKDYTEGLILGNMYSDLLEEYTDYNIERKLNMGTSVLWSSIVSGEVDMCADYTGTILMNIMKEEATGDADDVYNRVKEHLDKEYGIKVLDPIGFNNTYTLAMESDVSKKYNIETYSDLTKYSEGFVFSPTLAFQNREDGLPGLQKYYDMNFKEIKSMDGALRYQALQRGDAQVIDAFSTDGLLKKFNLKVLEDDESFFPPYYAVPLVREDLISKYPETEEVLNKLSGVINEDDMIELNYKVDEEGQTPEKVAHDYLVEKNLIKD</sequence>